<dbReference type="Gene3D" id="3.30.1150.10">
    <property type="match status" value="1"/>
</dbReference>
<dbReference type="PANTHER" id="PTHR33446:SF2">
    <property type="entry name" value="PROTEIN TONB"/>
    <property type="match status" value="1"/>
</dbReference>
<gene>
    <name evidence="3" type="ORF">IAA73_06455</name>
</gene>
<dbReference type="EMBL" id="JADIMG010000065">
    <property type="protein sequence ID" value="MBO8459954.1"/>
    <property type="molecule type" value="Genomic_DNA"/>
</dbReference>
<dbReference type="GO" id="GO:0055085">
    <property type="term" value="P:transmembrane transport"/>
    <property type="evidence" value="ECO:0007669"/>
    <property type="project" value="InterPro"/>
</dbReference>
<dbReference type="GO" id="GO:0098797">
    <property type="term" value="C:plasma membrane protein complex"/>
    <property type="evidence" value="ECO:0007669"/>
    <property type="project" value="TreeGrafter"/>
</dbReference>
<organism evidence="3 4">
    <name type="scientific">Candidatus Gallipaludibacter merdavium</name>
    <dbReference type="NCBI Taxonomy" id="2840839"/>
    <lineage>
        <taxon>Bacteria</taxon>
        <taxon>Pseudomonadati</taxon>
        <taxon>Bacteroidota</taxon>
        <taxon>Bacteroidia</taxon>
        <taxon>Bacteroidales</taxon>
        <taxon>Candidatus Gallipaludibacter</taxon>
    </lineage>
</organism>
<feature type="signal peptide" evidence="1">
    <location>
        <begin position="1"/>
        <end position="20"/>
    </location>
</feature>
<accession>A0A9D9HUH4</accession>
<keyword evidence="1" id="KW-0732">Signal</keyword>
<dbReference type="GO" id="GO:0031992">
    <property type="term" value="F:energy transducer activity"/>
    <property type="evidence" value="ECO:0007669"/>
    <property type="project" value="TreeGrafter"/>
</dbReference>
<dbReference type="Proteomes" id="UP000823641">
    <property type="component" value="Unassembled WGS sequence"/>
</dbReference>
<dbReference type="InterPro" id="IPR037682">
    <property type="entry name" value="TonB_C"/>
</dbReference>
<evidence type="ECO:0000313" key="3">
    <source>
        <dbReference type="EMBL" id="MBO8459954.1"/>
    </source>
</evidence>
<evidence type="ECO:0000313" key="4">
    <source>
        <dbReference type="Proteomes" id="UP000823641"/>
    </source>
</evidence>
<evidence type="ECO:0000256" key="1">
    <source>
        <dbReference type="SAM" id="SignalP"/>
    </source>
</evidence>
<protein>
    <submittedName>
        <fullName evidence="3">Energy transducer TonB</fullName>
    </submittedName>
</protein>
<dbReference type="SUPFAM" id="SSF74653">
    <property type="entry name" value="TolA/TonB C-terminal domain"/>
    <property type="match status" value="1"/>
</dbReference>
<reference evidence="3" key="1">
    <citation type="submission" date="2020-10" db="EMBL/GenBank/DDBJ databases">
        <authorList>
            <person name="Gilroy R."/>
        </authorList>
    </citation>
    <scope>NUCLEOTIDE SEQUENCE</scope>
    <source>
        <strain evidence="3">G3-3990</strain>
    </source>
</reference>
<name>A0A9D9HUH4_9BACT</name>
<evidence type="ECO:0000259" key="2">
    <source>
        <dbReference type="Pfam" id="PF03544"/>
    </source>
</evidence>
<dbReference type="AlphaFoldDB" id="A0A9D9HUH4"/>
<dbReference type="PANTHER" id="PTHR33446">
    <property type="entry name" value="PROTEIN TONB-RELATED"/>
    <property type="match status" value="1"/>
</dbReference>
<proteinExistence type="predicted"/>
<feature type="chain" id="PRO_5038899264" evidence="1">
    <location>
        <begin position="21"/>
        <end position="145"/>
    </location>
</feature>
<dbReference type="Pfam" id="PF03544">
    <property type="entry name" value="TonB_C"/>
    <property type="match status" value="1"/>
</dbReference>
<feature type="domain" description="TonB C-terminal" evidence="2">
    <location>
        <begin position="62"/>
        <end position="136"/>
    </location>
</feature>
<sequence>MTKSLFILIVLLATGMNLMSAQKHYFDTPYCNDSVYSYINVDRLPKCTGIGHTTLEDYIYKHMSYPAEADIQGRILVSFIVTKQGTISSVRIEKSLYHEADQDIKNILYAMPKWKPGRKDGKKVHTVMYLHLDYKLYGPSDLMNK</sequence>
<comment type="caution">
    <text evidence="3">The sequence shown here is derived from an EMBL/GenBank/DDBJ whole genome shotgun (WGS) entry which is preliminary data.</text>
</comment>
<reference evidence="3" key="2">
    <citation type="journal article" date="2021" name="PeerJ">
        <title>Extensive microbial diversity within the chicken gut microbiome revealed by metagenomics and culture.</title>
        <authorList>
            <person name="Gilroy R."/>
            <person name="Ravi A."/>
            <person name="Getino M."/>
            <person name="Pursley I."/>
            <person name="Horton D.L."/>
            <person name="Alikhan N.F."/>
            <person name="Baker D."/>
            <person name="Gharbi K."/>
            <person name="Hall N."/>
            <person name="Watson M."/>
            <person name="Adriaenssens E.M."/>
            <person name="Foster-Nyarko E."/>
            <person name="Jarju S."/>
            <person name="Secka A."/>
            <person name="Antonio M."/>
            <person name="Oren A."/>
            <person name="Chaudhuri R.R."/>
            <person name="La Ragione R."/>
            <person name="Hildebrand F."/>
            <person name="Pallen M.J."/>
        </authorList>
    </citation>
    <scope>NUCLEOTIDE SEQUENCE</scope>
    <source>
        <strain evidence="3">G3-3990</strain>
    </source>
</reference>
<dbReference type="InterPro" id="IPR051045">
    <property type="entry name" value="TonB-dependent_transducer"/>
</dbReference>